<dbReference type="GO" id="GO:0006417">
    <property type="term" value="P:regulation of translation"/>
    <property type="evidence" value="ECO:0007669"/>
    <property type="project" value="TreeGrafter"/>
</dbReference>
<dbReference type="InterPro" id="IPR011989">
    <property type="entry name" value="ARM-like"/>
</dbReference>
<gene>
    <name evidence="6" type="ORF">PoMZ_05257</name>
</gene>
<dbReference type="InterPro" id="IPR001313">
    <property type="entry name" value="Pumilio_RNA-bd_rpt"/>
</dbReference>
<dbReference type="PROSITE" id="PS50303">
    <property type="entry name" value="PUM_HD"/>
    <property type="match status" value="1"/>
</dbReference>
<feature type="region of interest" description="Disordered" evidence="4">
    <location>
        <begin position="1"/>
        <end position="127"/>
    </location>
</feature>
<feature type="compositionally biased region" description="Basic and acidic residues" evidence="4">
    <location>
        <begin position="99"/>
        <end position="127"/>
    </location>
</feature>
<feature type="compositionally biased region" description="Basic residues" evidence="4">
    <location>
        <begin position="695"/>
        <end position="706"/>
    </location>
</feature>
<feature type="compositionally biased region" description="Acidic residues" evidence="4">
    <location>
        <begin position="53"/>
        <end position="75"/>
    </location>
</feature>
<dbReference type="GO" id="GO:0005730">
    <property type="term" value="C:nucleolus"/>
    <property type="evidence" value="ECO:0007669"/>
    <property type="project" value="TreeGrafter"/>
</dbReference>
<feature type="compositionally biased region" description="Basic and acidic residues" evidence="4">
    <location>
        <begin position="7"/>
        <end position="34"/>
    </location>
</feature>
<proteinExistence type="predicted"/>
<accession>A0A4P7NMV5</accession>
<evidence type="ECO:0000313" key="6">
    <source>
        <dbReference type="EMBL" id="QBZ63574.1"/>
    </source>
</evidence>
<protein>
    <recommendedName>
        <fullName evidence="5">PUM-HD domain-containing protein</fullName>
    </recommendedName>
</protein>
<feature type="domain" description="PUM-HD" evidence="5">
    <location>
        <begin position="133"/>
        <end position="510"/>
    </location>
</feature>
<dbReference type="InterPro" id="IPR016024">
    <property type="entry name" value="ARM-type_fold"/>
</dbReference>
<evidence type="ECO:0000256" key="3">
    <source>
        <dbReference type="ARBA" id="ARBA00024893"/>
    </source>
</evidence>
<dbReference type="Proteomes" id="UP000294847">
    <property type="component" value="Chromosome 6"/>
</dbReference>
<dbReference type="PANTHER" id="PTHR13389">
    <property type="entry name" value="PUMILIO HOMOLOG 3"/>
    <property type="match status" value="1"/>
</dbReference>
<reference evidence="6 7" key="1">
    <citation type="journal article" date="2019" name="Mol. Biol. Evol.">
        <title>Blast fungal genomes show frequent chromosomal changes, gene gains and losses, and effector gene turnover.</title>
        <authorList>
            <person name="Gomez Luciano L.B."/>
            <person name="Jason Tsai I."/>
            <person name="Chuma I."/>
            <person name="Tosa Y."/>
            <person name="Chen Y.H."/>
            <person name="Li J.Y."/>
            <person name="Li M.Y."/>
            <person name="Jade Lu M.Y."/>
            <person name="Nakayashiki H."/>
            <person name="Li W.H."/>
        </authorList>
    </citation>
    <scope>NUCLEOTIDE SEQUENCE [LARGE SCALE GENOMIC DNA]</scope>
    <source>
        <strain evidence="6">MZ5-1-6</strain>
    </source>
</reference>
<dbReference type="SMART" id="SM00025">
    <property type="entry name" value="Pumilio"/>
    <property type="match status" value="5"/>
</dbReference>
<evidence type="ECO:0000256" key="2">
    <source>
        <dbReference type="ARBA" id="ARBA00022884"/>
    </source>
</evidence>
<evidence type="ECO:0000259" key="5">
    <source>
        <dbReference type="PROSITE" id="PS50303"/>
    </source>
</evidence>
<keyword evidence="2" id="KW-0694">RNA-binding</keyword>
<organism evidence="6 7">
    <name type="scientific">Pyricularia oryzae</name>
    <name type="common">Rice blast fungus</name>
    <name type="synonym">Magnaporthe oryzae</name>
    <dbReference type="NCBI Taxonomy" id="318829"/>
    <lineage>
        <taxon>Eukaryota</taxon>
        <taxon>Fungi</taxon>
        <taxon>Dikarya</taxon>
        <taxon>Ascomycota</taxon>
        <taxon>Pezizomycotina</taxon>
        <taxon>Sordariomycetes</taxon>
        <taxon>Sordariomycetidae</taxon>
        <taxon>Magnaporthales</taxon>
        <taxon>Pyriculariaceae</taxon>
        <taxon>Pyricularia</taxon>
    </lineage>
</organism>
<feature type="region of interest" description="Disordered" evidence="4">
    <location>
        <begin position="676"/>
        <end position="707"/>
    </location>
</feature>
<dbReference type="PANTHER" id="PTHR13389:SF0">
    <property type="entry name" value="PUMILIO HOMOLOG 3"/>
    <property type="match status" value="1"/>
</dbReference>
<keyword evidence="1" id="KW-0677">Repeat</keyword>
<sequence length="724" mass="80537">MATKSVKLGDKRKSSSSDKPPKSEKPTKKARSDQETSAPAKQRIASSRKAFEAEGDLSDEDDFDGLSSEDEEDGGADLKSEDDHKHKKAKLSSGTSDGKTFERGQTSRESHALQKQLAQERKAAKPLADELARTKKLWERLRRKSHVPKEERQGLVDELFTIVTGRVRDFVLKHDAVRAVQTAIKYATMAQRREIAQELKGTFAQLAESRYAKFLIGKLLGHQDDEVRDLIVPEFYGKVKKLINHPEASWILDDIYRGVATKEQKDILLREWYGTEFALFKPENGEAVTADLPKILKNEPSKRGPILKYLFGMINNLIQKQMTGFTMLHDAMLQYFLCLPPDTEEHKEFVEIIKADDNGDLLKNLAFTRSGARLVCLLLAYGGAKDRKQILKTYKDTFELMCGDRNAHAVILTAFDVIDDTVLTSKSILPEILGKSEDKEAENVFFCVNNPNARIVIRYPFEGTSKSLFPPSHWSDLGLLKEVHAIRKNTSKKDPEVRRKEIVAAMSPALLRVIASSAKDIMSTSFGCQMITEVLLSAVGDKTEALNAVAATAEGDPNQEPEENPDSLAPPRPHPARDPFAARMYKTLVSGGHYDKASGKVKAADPPLNFANTLYDVIKSHIVAWATGPGSFVPVGLLEAEDFEPRKPELVKTLKKNKKLLEKASIEETAEQKAKREALAAVDSEEGQEVDRAAARKGRKDKRKGAKKELLVGNAGAKILLEKL</sequence>
<feature type="region of interest" description="Disordered" evidence="4">
    <location>
        <begin position="553"/>
        <end position="577"/>
    </location>
</feature>
<evidence type="ECO:0000256" key="4">
    <source>
        <dbReference type="SAM" id="MobiDB-lite"/>
    </source>
</evidence>
<evidence type="ECO:0000256" key="1">
    <source>
        <dbReference type="ARBA" id="ARBA00022737"/>
    </source>
</evidence>
<name>A0A4P7NMV5_PYROR</name>
<dbReference type="GO" id="GO:0003729">
    <property type="term" value="F:mRNA binding"/>
    <property type="evidence" value="ECO:0007669"/>
    <property type="project" value="TreeGrafter"/>
</dbReference>
<comment type="function">
    <text evidence="3">RNA-binding nucleolar protein required for pre-rRNA processing. Involved in production of 18S rRNA and assembly of small ribosomal subunit.</text>
</comment>
<dbReference type="InterPro" id="IPR012959">
    <property type="entry name" value="CPL_dom"/>
</dbReference>
<dbReference type="InterPro" id="IPR033133">
    <property type="entry name" value="PUM-HD"/>
</dbReference>
<dbReference type="InterPro" id="IPR040059">
    <property type="entry name" value="PUM3"/>
</dbReference>
<evidence type="ECO:0000313" key="7">
    <source>
        <dbReference type="Proteomes" id="UP000294847"/>
    </source>
</evidence>
<dbReference type="Pfam" id="PF08144">
    <property type="entry name" value="CPL"/>
    <property type="match status" value="1"/>
</dbReference>
<dbReference type="SUPFAM" id="SSF48371">
    <property type="entry name" value="ARM repeat"/>
    <property type="match status" value="1"/>
</dbReference>
<dbReference type="Gene3D" id="1.25.10.10">
    <property type="entry name" value="Leucine-rich Repeat Variant"/>
    <property type="match status" value="1"/>
</dbReference>
<dbReference type="AlphaFoldDB" id="A0A4P7NMV5"/>
<dbReference type="EMBL" id="CP034209">
    <property type="protein sequence ID" value="QBZ63574.1"/>
    <property type="molecule type" value="Genomic_DNA"/>
</dbReference>